<dbReference type="Proteomes" id="UP001272242">
    <property type="component" value="Unassembled WGS sequence"/>
</dbReference>
<keyword evidence="2" id="KW-1185">Reference proteome</keyword>
<organism evidence="1 2">
    <name type="scientific">Gemmata algarum</name>
    <dbReference type="NCBI Taxonomy" id="2975278"/>
    <lineage>
        <taxon>Bacteria</taxon>
        <taxon>Pseudomonadati</taxon>
        <taxon>Planctomycetota</taxon>
        <taxon>Planctomycetia</taxon>
        <taxon>Gemmatales</taxon>
        <taxon>Gemmataceae</taxon>
        <taxon>Gemmata</taxon>
    </lineage>
</organism>
<evidence type="ECO:0000313" key="2">
    <source>
        <dbReference type="Proteomes" id="UP001272242"/>
    </source>
</evidence>
<reference evidence="2" key="1">
    <citation type="journal article" date="2023" name="Mar. Drugs">
        <title>Gemmata algarum, a Novel Planctomycete Isolated from an Algal Mat, Displays Antimicrobial Activity.</title>
        <authorList>
            <person name="Kumar G."/>
            <person name="Kallscheuer N."/>
            <person name="Kashif M."/>
            <person name="Ahamad S."/>
            <person name="Jagadeeshwari U."/>
            <person name="Pannikurungottu S."/>
            <person name="Haufschild T."/>
            <person name="Kabuu M."/>
            <person name="Sasikala C."/>
            <person name="Jogler C."/>
            <person name="Ramana C."/>
        </authorList>
    </citation>
    <scope>NUCLEOTIDE SEQUENCE [LARGE SCALE GENOMIC DNA]</scope>
    <source>
        <strain evidence="2">JC673</strain>
    </source>
</reference>
<dbReference type="EMBL" id="JAXBLV010000078">
    <property type="protein sequence ID" value="MDY3559079.1"/>
    <property type="molecule type" value="Genomic_DNA"/>
</dbReference>
<name>A0ABU5EZN3_9BACT</name>
<dbReference type="RefSeq" id="WP_320685904.1">
    <property type="nucleotide sequence ID" value="NZ_JAXBLV010000078.1"/>
</dbReference>
<proteinExistence type="predicted"/>
<protein>
    <submittedName>
        <fullName evidence="1">Uncharacterized protein</fullName>
    </submittedName>
</protein>
<accession>A0ABU5EZN3</accession>
<sequence>MATAVKEDRSPEMVRLVWFLHRYARTPAGGRYVPPAEFGDLNKREVYDQFFPQLGGGRSFKTFQGSAEGLRKGNIREHLENDTPYLPMYEAILQTWQHLPREKQWEYLQQYQTV</sequence>
<evidence type="ECO:0000313" key="1">
    <source>
        <dbReference type="EMBL" id="MDY3559079.1"/>
    </source>
</evidence>
<gene>
    <name evidence="1" type="ORF">R5W23_006269</name>
</gene>
<comment type="caution">
    <text evidence="1">The sequence shown here is derived from an EMBL/GenBank/DDBJ whole genome shotgun (WGS) entry which is preliminary data.</text>
</comment>